<evidence type="ECO:0000259" key="5">
    <source>
        <dbReference type="Pfam" id="PF17384"/>
    </source>
</evidence>
<feature type="domain" description="Ribosome maturation factor RimP N-terminal" evidence="4">
    <location>
        <begin position="7"/>
        <end position="78"/>
    </location>
</feature>
<dbReference type="Gene3D" id="3.30.300.70">
    <property type="entry name" value="RimP-like superfamily, N-terminal"/>
    <property type="match status" value="1"/>
</dbReference>
<keyword evidence="2 3" id="KW-0690">Ribosome biogenesis</keyword>
<sequence>MNLEESIKLAVESLGVELYDITTAREHDDNIYRVSITAVGGVNLDKCAEVSRMISPILDLDEPLGGKYKLEVSSPGIERRLKSKQHFAASVGENVKVKDISTETFKGKLLSSDDEKITIETEFGVEEIEHASVLSASTYFEW</sequence>
<evidence type="ECO:0000313" key="6">
    <source>
        <dbReference type="EMBL" id="APW64686.1"/>
    </source>
</evidence>
<evidence type="ECO:0000313" key="7">
    <source>
        <dbReference type="Proteomes" id="UP000186074"/>
    </source>
</evidence>
<evidence type="ECO:0000256" key="2">
    <source>
        <dbReference type="ARBA" id="ARBA00022517"/>
    </source>
</evidence>
<feature type="domain" description="Ribosome maturation factor RimP C-terminal" evidence="5">
    <location>
        <begin position="81"/>
        <end position="142"/>
    </location>
</feature>
<dbReference type="OrthoDB" id="9805006at2"/>
<dbReference type="InterPro" id="IPR003728">
    <property type="entry name" value="Ribosome_maturation_RimP"/>
</dbReference>
<dbReference type="InterPro" id="IPR028989">
    <property type="entry name" value="RimP_N"/>
</dbReference>
<dbReference type="AlphaFoldDB" id="A0A1P8KJK2"/>
<keyword evidence="7" id="KW-1185">Reference proteome</keyword>
<dbReference type="InterPro" id="IPR035956">
    <property type="entry name" value="RimP_N_sf"/>
</dbReference>
<comment type="subcellular location">
    <subcellularLocation>
        <location evidence="3">Cytoplasm</location>
    </subcellularLocation>
</comment>
<evidence type="ECO:0000259" key="4">
    <source>
        <dbReference type="Pfam" id="PF02576"/>
    </source>
</evidence>
<comment type="similarity">
    <text evidence="3">Belongs to the RimP family.</text>
</comment>
<dbReference type="GO" id="GO:0006412">
    <property type="term" value="P:translation"/>
    <property type="evidence" value="ECO:0007669"/>
    <property type="project" value="TreeGrafter"/>
</dbReference>
<dbReference type="KEGG" id="alp:LPB137_01925"/>
<protein>
    <recommendedName>
        <fullName evidence="3">Ribosome maturation factor RimP</fullName>
    </recommendedName>
</protein>
<proteinExistence type="inferred from homology"/>
<dbReference type="InterPro" id="IPR028998">
    <property type="entry name" value="RimP_C"/>
</dbReference>
<dbReference type="Gene3D" id="2.30.30.180">
    <property type="entry name" value="Ribosome maturation factor RimP, C-terminal domain"/>
    <property type="match status" value="1"/>
</dbReference>
<dbReference type="Pfam" id="PF02576">
    <property type="entry name" value="RimP_N"/>
    <property type="match status" value="1"/>
</dbReference>
<accession>A0A1P8KJK2</accession>
<dbReference type="Proteomes" id="UP000186074">
    <property type="component" value="Chromosome"/>
</dbReference>
<dbReference type="SUPFAM" id="SSF75420">
    <property type="entry name" value="YhbC-like, N-terminal domain"/>
    <property type="match status" value="1"/>
</dbReference>
<dbReference type="NCBIfam" id="NF000936">
    <property type="entry name" value="PRK00092.4-1"/>
    <property type="match status" value="1"/>
</dbReference>
<dbReference type="HAMAP" id="MF_01077">
    <property type="entry name" value="RimP"/>
    <property type="match status" value="1"/>
</dbReference>
<dbReference type="PANTHER" id="PTHR33867">
    <property type="entry name" value="RIBOSOME MATURATION FACTOR RIMP"/>
    <property type="match status" value="1"/>
</dbReference>
<evidence type="ECO:0000256" key="3">
    <source>
        <dbReference type="HAMAP-Rule" id="MF_01077"/>
    </source>
</evidence>
<dbReference type="GO" id="GO:0005829">
    <property type="term" value="C:cytosol"/>
    <property type="evidence" value="ECO:0007669"/>
    <property type="project" value="TreeGrafter"/>
</dbReference>
<dbReference type="SUPFAM" id="SSF74942">
    <property type="entry name" value="YhbC-like, C-terminal domain"/>
    <property type="match status" value="1"/>
</dbReference>
<comment type="function">
    <text evidence="3">Required for maturation of 30S ribosomal subunits.</text>
</comment>
<dbReference type="RefSeq" id="WP_076083660.1">
    <property type="nucleotide sequence ID" value="NZ_CP019070.1"/>
</dbReference>
<dbReference type="Pfam" id="PF17384">
    <property type="entry name" value="DUF150_C"/>
    <property type="match status" value="1"/>
</dbReference>
<dbReference type="GO" id="GO:0000028">
    <property type="term" value="P:ribosomal small subunit assembly"/>
    <property type="evidence" value="ECO:0007669"/>
    <property type="project" value="TreeGrafter"/>
</dbReference>
<dbReference type="STRING" id="1850254.LPB137_01925"/>
<dbReference type="CDD" id="cd01734">
    <property type="entry name" value="YlxS_C"/>
    <property type="match status" value="1"/>
</dbReference>
<evidence type="ECO:0000256" key="1">
    <source>
        <dbReference type="ARBA" id="ARBA00022490"/>
    </source>
</evidence>
<name>A0A1P8KJK2_9BACT</name>
<dbReference type="PANTHER" id="PTHR33867:SF1">
    <property type="entry name" value="RIBOSOME MATURATION FACTOR RIMP"/>
    <property type="match status" value="1"/>
</dbReference>
<keyword evidence="1 3" id="KW-0963">Cytoplasm</keyword>
<dbReference type="InterPro" id="IPR036847">
    <property type="entry name" value="RimP_C_sf"/>
</dbReference>
<reference evidence="6 7" key="1">
    <citation type="submission" date="2017-01" db="EMBL/GenBank/DDBJ databases">
        <title>Genome sequencing of Arcobacter sp. LPB0137.</title>
        <authorList>
            <person name="Lee G.-W."/>
            <person name="Yi H."/>
        </authorList>
    </citation>
    <scope>NUCLEOTIDE SEQUENCE [LARGE SCALE GENOMIC DNA]</scope>
    <source>
        <strain evidence="6 7">LPB0137</strain>
    </source>
</reference>
<gene>
    <name evidence="3" type="primary">rimP</name>
    <name evidence="6" type="ORF">LPB137_01925</name>
</gene>
<dbReference type="EMBL" id="CP019070">
    <property type="protein sequence ID" value="APW64686.1"/>
    <property type="molecule type" value="Genomic_DNA"/>
</dbReference>
<organism evidence="6 7">
    <name type="scientific">Poseidonibacter parvus</name>
    <dbReference type="NCBI Taxonomy" id="1850254"/>
    <lineage>
        <taxon>Bacteria</taxon>
        <taxon>Pseudomonadati</taxon>
        <taxon>Campylobacterota</taxon>
        <taxon>Epsilonproteobacteria</taxon>
        <taxon>Campylobacterales</taxon>
        <taxon>Arcobacteraceae</taxon>
        <taxon>Poseidonibacter</taxon>
    </lineage>
</organism>